<feature type="domain" description="RES" evidence="1">
    <location>
        <begin position="263"/>
        <end position="381"/>
    </location>
</feature>
<dbReference type="Pfam" id="PF08808">
    <property type="entry name" value="RES"/>
    <property type="match status" value="1"/>
</dbReference>
<dbReference type="AlphaFoldDB" id="A0AAE5H0X2"/>
<reference evidence="2" key="1">
    <citation type="submission" date="2020-06" db="EMBL/GenBank/DDBJ databases">
        <title>Genomic insights into acetone-butanol-ethanol (ABE) fermentation by sequencing solventogenic clostridia strains.</title>
        <authorList>
            <person name="Brown S."/>
        </authorList>
    </citation>
    <scope>NUCLEOTIDE SEQUENCE</scope>
    <source>
        <strain evidence="2">DJ123</strain>
    </source>
</reference>
<dbReference type="RefSeq" id="WP_077856373.1">
    <property type="nucleotide sequence ID" value="NZ_JABTDW010000001.1"/>
</dbReference>
<name>A0AAE5H0X2_CLOBE</name>
<comment type="caution">
    <text evidence="2">The sequence shown here is derived from an EMBL/GenBank/DDBJ whole genome shotgun (WGS) entry which is preliminary data.</text>
</comment>
<sequence>MRICIKSCYEELQNALEYNKIKLTDLPCKLHIVRGKSKKCVCSECGEEIKYGEYYLKDNYEVDAFVESAIEELGNIISCEIETCSHCEGDEVEYYVNRYNYEFAEDGLKIESKGRSIEDLFFDYCIPQQFYDNVLKKVQCQNCNYGAEPYHPKHNPDGGNFELDDRVYTRQEIYDFWGINIHELQKLGRKYGIIFEDSEFQEFQEFLWIMPMLGFKHDTGKKIYDLLNNIYNNIECEILNSESILYRGRTRKEDRPAFKDNEMWNPPDGITSHGRYNQIGISVLYCSTKQKVLPYEIHAGLDDIVEIVKFKLKENMKILDVDDVFEEFDGFFNSNYVESKELKKKYLLPNYIRDCCKDIGYNGIAYRSVHDDSCKNYALINFKEDINIELISHTYKKFKVCYRSQRINT</sequence>
<evidence type="ECO:0000313" key="3">
    <source>
        <dbReference type="Proteomes" id="UP000822184"/>
    </source>
</evidence>
<organism evidence="2 3">
    <name type="scientific">Clostridium beijerinckii</name>
    <name type="common">Clostridium MP</name>
    <dbReference type="NCBI Taxonomy" id="1520"/>
    <lineage>
        <taxon>Bacteria</taxon>
        <taxon>Bacillati</taxon>
        <taxon>Bacillota</taxon>
        <taxon>Clostridia</taxon>
        <taxon>Eubacteriales</taxon>
        <taxon>Clostridiaceae</taxon>
        <taxon>Clostridium</taxon>
    </lineage>
</organism>
<protein>
    <recommendedName>
        <fullName evidence="1">RES domain-containing protein</fullName>
    </recommendedName>
</protein>
<evidence type="ECO:0000259" key="1">
    <source>
        <dbReference type="Pfam" id="PF08808"/>
    </source>
</evidence>
<accession>A0AAE5H0X2</accession>
<gene>
    <name evidence="2" type="ORF">BCD95_000412</name>
</gene>
<evidence type="ECO:0000313" key="2">
    <source>
        <dbReference type="EMBL" id="NSB12153.1"/>
    </source>
</evidence>
<dbReference type="EMBL" id="JABTDW010000001">
    <property type="protein sequence ID" value="NSB12153.1"/>
    <property type="molecule type" value="Genomic_DNA"/>
</dbReference>
<dbReference type="Proteomes" id="UP000822184">
    <property type="component" value="Unassembled WGS sequence"/>
</dbReference>
<dbReference type="InterPro" id="IPR014914">
    <property type="entry name" value="RES_dom"/>
</dbReference>
<proteinExistence type="predicted"/>